<keyword evidence="7" id="KW-0630">Potassium</keyword>
<gene>
    <name evidence="9" type="ORF">M430DRAFT_43599</name>
</gene>
<comment type="caution">
    <text evidence="7">Lacks conserved residue(s) required for the propagation of feature annotation.</text>
</comment>
<evidence type="ECO:0000256" key="4">
    <source>
        <dbReference type="ARBA" id="ARBA00022989"/>
    </source>
</evidence>
<dbReference type="GO" id="GO:0140107">
    <property type="term" value="F:high-affinity potassium ion transmembrane transporter activity"/>
    <property type="evidence" value="ECO:0007669"/>
    <property type="project" value="TreeGrafter"/>
</dbReference>
<dbReference type="InterPro" id="IPR015958">
    <property type="entry name" value="Trk1_fungi"/>
</dbReference>
<dbReference type="OrthoDB" id="9999863at2759"/>
<dbReference type="Proteomes" id="UP000241818">
    <property type="component" value="Unassembled WGS sequence"/>
</dbReference>
<evidence type="ECO:0000313" key="10">
    <source>
        <dbReference type="Proteomes" id="UP000241818"/>
    </source>
</evidence>
<evidence type="ECO:0000256" key="8">
    <source>
        <dbReference type="SAM" id="MobiDB-lite"/>
    </source>
</evidence>
<feature type="transmembrane region" description="Helical" evidence="7">
    <location>
        <begin position="334"/>
        <end position="360"/>
    </location>
</feature>
<dbReference type="PIRSF" id="PIRSF002450">
    <property type="entry name" value="K+_transpter_TRK"/>
    <property type="match status" value="1"/>
</dbReference>
<dbReference type="RefSeq" id="XP_024719979.1">
    <property type="nucleotide sequence ID" value="XM_024867630.1"/>
</dbReference>
<evidence type="ECO:0000256" key="1">
    <source>
        <dbReference type="ARBA" id="ARBA00004141"/>
    </source>
</evidence>
<feature type="transmembrane region" description="Helical" evidence="7">
    <location>
        <begin position="535"/>
        <end position="554"/>
    </location>
</feature>
<dbReference type="PANTHER" id="PTHR31064:SF37">
    <property type="entry name" value="TRANSPORTER, PUTATIVE (EUROFUNG)-RELATED"/>
    <property type="match status" value="1"/>
</dbReference>
<feature type="compositionally biased region" description="Basic and acidic residues" evidence="8">
    <location>
        <begin position="152"/>
        <end position="179"/>
    </location>
</feature>
<name>A0A2T3AZA1_AMORE</name>
<dbReference type="PANTHER" id="PTHR31064">
    <property type="entry name" value="POTASSIUM TRANSPORT PROTEIN DDB_G0292412-RELATED"/>
    <property type="match status" value="1"/>
</dbReference>
<keyword evidence="6 7" id="KW-0472">Membrane</keyword>
<organism evidence="9 10">
    <name type="scientific">Amorphotheca resinae ATCC 22711</name>
    <dbReference type="NCBI Taxonomy" id="857342"/>
    <lineage>
        <taxon>Eukaryota</taxon>
        <taxon>Fungi</taxon>
        <taxon>Dikarya</taxon>
        <taxon>Ascomycota</taxon>
        <taxon>Pezizomycotina</taxon>
        <taxon>Leotiomycetes</taxon>
        <taxon>Helotiales</taxon>
        <taxon>Amorphothecaceae</taxon>
        <taxon>Amorphotheca</taxon>
    </lineage>
</organism>
<feature type="region of interest" description="Disordered" evidence="8">
    <location>
        <begin position="152"/>
        <end position="233"/>
    </location>
</feature>
<protein>
    <recommendedName>
        <fullName evidence="7">Potassium transport protein</fullName>
    </recommendedName>
</protein>
<dbReference type="AlphaFoldDB" id="A0A2T3AZA1"/>
<dbReference type="GO" id="GO:1990573">
    <property type="term" value="P:potassium ion import across plasma membrane"/>
    <property type="evidence" value="ECO:0007669"/>
    <property type="project" value="TreeGrafter"/>
</dbReference>
<keyword evidence="5 7" id="KW-0406">Ion transport</keyword>
<comment type="subcellular location">
    <subcellularLocation>
        <location evidence="1">Membrane</location>
        <topology evidence="1">Multi-pass membrane protein</topology>
    </subcellularLocation>
</comment>
<dbReference type="Pfam" id="PF02386">
    <property type="entry name" value="TrkH"/>
    <property type="match status" value="1"/>
</dbReference>
<dbReference type="GO" id="GO:0005886">
    <property type="term" value="C:plasma membrane"/>
    <property type="evidence" value="ECO:0007669"/>
    <property type="project" value="InterPro"/>
</dbReference>
<evidence type="ECO:0000256" key="2">
    <source>
        <dbReference type="ARBA" id="ARBA00022448"/>
    </source>
</evidence>
<evidence type="ECO:0000256" key="5">
    <source>
        <dbReference type="ARBA" id="ARBA00023065"/>
    </source>
</evidence>
<keyword evidence="2 7" id="KW-0813">Transport</keyword>
<accession>A0A2T3AZA1</accession>
<feature type="transmembrane region" description="Helical" evidence="7">
    <location>
        <begin position="404"/>
        <end position="429"/>
    </location>
</feature>
<dbReference type="GeneID" id="36575711"/>
<keyword evidence="7" id="KW-0633">Potassium transport</keyword>
<dbReference type="InterPro" id="IPR003445">
    <property type="entry name" value="Cat_transpt"/>
</dbReference>
<sequence>MSPAPKSLIGYLHAAILKNKGVKQLQSHLPPLNFITVHYTYFIVTCMVFSLMFWGSSHPARSISYTDSLFLVVSAMSETGLNTVNLSQMTTFQQVLLWILTIIGSSIFVSIGTILTRKRAFEARFKHVVALQKEHRRLHRRSVSSLGVRDMPVDERLGESRKPAEPVDHSAFESRHSLPRDPTTCASRTGPMVEMPSDPEGGTEKEGSVEASGVNMRTQAKGSVGENGRARSPDADHITFASSPTSEHRRVLSFVGVGGHANSTSSKSLHMDGIYHRGPKEMREEVDGVAEALDLNPYPTYLTSNTTGRNGQVFGLSRAEREHLGGVEYRALQLLAWIVPIYFVAWQLLGCLGLAAYMAYHKASTARENGINPWWLGAFNGVSAFNNSGMSLLDANMIPFQTSVYTLITMGLMILAGNTAYPLFLRLILWSMLKLLTRICPSEEQYADYKATLCFILNYPRRVYTNLFPSVPTWWLLFMVITLNGIDWVAFELLNIGNPSTAAIPPHFRVLDGLFQAVAVRSGGFYIISIPSLRIGLQVLYVIMMYISVYPVVITMRHSNVYEERSLGIYTSSPPQSQDSHLHSLASHVQHTLTSTLLPFPNRTLAQSFIHQQIHGQLAHDLWWLVLAILLITCIEVSNFDRDPITYSVFNIAFEVVSAYGCVGLSPGLPSAAYSFSGGWHVCSKLILCAVMLRGRHRGLPVALDRAVRLPGAGEEVGLKEDWAAGGKRGACSGTGKSEGMGLAPNPFEV</sequence>
<feature type="transmembrane region" description="Helical" evidence="7">
    <location>
        <begin position="471"/>
        <end position="490"/>
    </location>
</feature>
<dbReference type="GO" id="GO:0030007">
    <property type="term" value="P:intracellular potassium ion homeostasis"/>
    <property type="evidence" value="ECO:0007669"/>
    <property type="project" value="UniProtKB-UniRule"/>
</dbReference>
<dbReference type="InterPro" id="IPR051143">
    <property type="entry name" value="TrkH_K-transport"/>
</dbReference>
<evidence type="ECO:0000256" key="7">
    <source>
        <dbReference type="PIRNR" id="PIRNR002450"/>
    </source>
</evidence>
<keyword evidence="10" id="KW-1185">Reference proteome</keyword>
<dbReference type="STRING" id="857342.A0A2T3AZA1"/>
<reference evidence="9 10" key="1">
    <citation type="journal article" date="2018" name="New Phytol.">
        <title>Comparative genomics and transcriptomics depict ericoid mycorrhizal fungi as versatile saprotrophs and plant mutualists.</title>
        <authorList>
            <person name="Martino E."/>
            <person name="Morin E."/>
            <person name="Grelet G.A."/>
            <person name="Kuo A."/>
            <person name="Kohler A."/>
            <person name="Daghino S."/>
            <person name="Barry K.W."/>
            <person name="Cichocki N."/>
            <person name="Clum A."/>
            <person name="Dockter R.B."/>
            <person name="Hainaut M."/>
            <person name="Kuo R.C."/>
            <person name="LaButti K."/>
            <person name="Lindahl B.D."/>
            <person name="Lindquist E.A."/>
            <person name="Lipzen A."/>
            <person name="Khouja H.R."/>
            <person name="Magnuson J."/>
            <person name="Murat C."/>
            <person name="Ohm R.A."/>
            <person name="Singer S.W."/>
            <person name="Spatafora J.W."/>
            <person name="Wang M."/>
            <person name="Veneault-Fourrey C."/>
            <person name="Henrissat B."/>
            <person name="Grigoriev I.V."/>
            <person name="Martin F.M."/>
            <person name="Perotto S."/>
        </authorList>
    </citation>
    <scope>NUCLEOTIDE SEQUENCE [LARGE SCALE GENOMIC DNA]</scope>
    <source>
        <strain evidence="9 10">ATCC 22711</strain>
    </source>
</reference>
<keyword evidence="4 7" id="KW-1133">Transmembrane helix</keyword>
<evidence type="ECO:0000256" key="3">
    <source>
        <dbReference type="ARBA" id="ARBA00022692"/>
    </source>
</evidence>
<comment type="similarity">
    <text evidence="7">Belongs to the TrkH potassium transport family.</text>
</comment>
<dbReference type="InParanoid" id="A0A2T3AZA1"/>
<proteinExistence type="inferred from homology"/>
<feature type="transmembrane region" description="Helical" evidence="7">
    <location>
        <begin position="39"/>
        <end position="57"/>
    </location>
</feature>
<dbReference type="EMBL" id="KZ679013">
    <property type="protein sequence ID" value="PSS15380.1"/>
    <property type="molecule type" value="Genomic_DNA"/>
</dbReference>
<keyword evidence="3 7" id="KW-0812">Transmembrane</keyword>
<feature type="transmembrane region" description="Helical" evidence="7">
    <location>
        <begin position="95"/>
        <end position="116"/>
    </location>
</feature>
<evidence type="ECO:0000313" key="9">
    <source>
        <dbReference type="EMBL" id="PSS15380.1"/>
    </source>
</evidence>
<evidence type="ECO:0000256" key="6">
    <source>
        <dbReference type="ARBA" id="ARBA00023136"/>
    </source>
</evidence>